<keyword evidence="5 12" id="KW-0812">Transmembrane</keyword>
<feature type="transmembrane region" description="Helical" evidence="12">
    <location>
        <begin position="20"/>
        <end position="42"/>
    </location>
</feature>
<evidence type="ECO:0000256" key="8">
    <source>
        <dbReference type="ARBA" id="ARBA00022989"/>
    </source>
</evidence>
<keyword evidence="3" id="KW-0813">Transport</keyword>
<evidence type="ECO:0000256" key="7">
    <source>
        <dbReference type="ARBA" id="ARBA00022949"/>
    </source>
</evidence>
<evidence type="ECO:0008006" key="15">
    <source>
        <dbReference type="Google" id="ProtNLM"/>
    </source>
</evidence>
<dbReference type="EMBL" id="CAJPVJ010006554">
    <property type="protein sequence ID" value="CAG2170539.1"/>
    <property type="molecule type" value="Genomic_DNA"/>
</dbReference>
<accession>A0A7R9M4C5</accession>
<dbReference type="InterPro" id="IPR000990">
    <property type="entry name" value="Innexin"/>
</dbReference>
<evidence type="ECO:0000256" key="12">
    <source>
        <dbReference type="SAM" id="Phobius"/>
    </source>
</evidence>
<reference evidence="13" key="1">
    <citation type="submission" date="2020-11" db="EMBL/GenBank/DDBJ databases">
        <authorList>
            <person name="Tran Van P."/>
        </authorList>
    </citation>
    <scope>NUCLEOTIDE SEQUENCE</scope>
</reference>
<evidence type="ECO:0000313" key="13">
    <source>
        <dbReference type="EMBL" id="CAD7653352.1"/>
    </source>
</evidence>
<dbReference type="OrthoDB" id="5867527at2759"/>
<evidence type="ECO:0000256" key="6">
    <source>
        <dbReference type="ARBA" id="ARBA00022868"/>
    </source>
</evidence>
<keyword evidence="11" id="KW-0407">Ion channel</keyword>
<keyword evidence="8 12" id="KW-1133">Transmembrane helix</keyword>
<sequence length="115" mass="13203">MVVSDTVCIDNLVFRLHYKATIIGLTVAAIIVSSLHLFGYTIHCMGKDNIPSDVMSAQCWLRSTFRLPFMGNTGYTMFKNTLRDQEMRDDTLISVFPSWEFLVTFKSIPYFVYCP</sequence>
<name>A0A7R9M4C5_9ACAR</name>
<dbReference type="EMBL" id="OC921379">
    <property type="protein sequence ID" value="CAD7653352.1"/>
    <property type="molecule type" value="Genomic_DNA"/>
</dbReference>
<keyword evidence="6" id="KW-0303">Gap junction</keyword>
<keyword evidence="10 12" id="KW-0472">Membrane</keyword>
<dbReference type="Pfam" id="PF00876">
    <property type="entry name" value="Innexin"/>
    <property type="match status" value="1"/>
</dbReference>
<evidence type="ECO:0000313" key="14">
    <source>
        <dbReference type="Proteomes" id="UP000728032"/>
    </source>
</evidence>
<evidence type="ECO:0000256" key="11">
    <source>
        <dbReference type="ARBA" id="ARBA00023303"/>
    </source>
</evidence>
<dbReference type="AlphaFoldDB" id="A0A7R9M4C5"/>
<organism evidence="13">
    <name type="scientific">Oppiella nova</name>
    <dbReference type="NCBI Taxonomy" id="334625"/>
    <lineage>
        <taxon>Eukaryota</taxon>
        <taxon>Metazoa</taxon>
        <taxon>Ecdysozoa</taxon>
        <taxon>Arthropoda</taxon>
        <taxon>Chelicerata</taxon>
        <taxon>Arachnida</taxon>
        <taxon>Acari</taxon>
        <taxon>Acariformes</taxon>
        <taxon>Sarcoptiformes</taxon>
        <taxon>Oribatida</taxon>
        <taxon>Brachypylina</taxon>
        <taxon>Oppioidea</taxon>
        <taxon>Oppiidae</taxon>
        <taxon>Oppiella</taxon>
    </lineage>
</organism>
<dbReference type="GO" id="GO:0005921">
    <property type="term" value="C:gap junction"/>
    <property type="evidence" value="ECO:0007669"/>
    <property type="project" value="UniProtKB-SubCell"/>
</dbReference>
<dbReference type="GO" id="GO:0005886">
    <property type="term" value="C:plasma membrane"/>
    <property type="evidence" value="ECO:0007669"/>
    <property type="project" value="UniProtKB-SubCell"/>
</dbReference>
<keyword evidence="14" id="KW-1185">Reference proteome</keyword>
<comment type="subcellular location">
    <subcellularLocation>
        <location evidence="1">Cell junction</location>
        <location evidence="1">Gap junction</location>
    </subcellularLocation>
    <subcellularLocation>
        <location evidence="2">Cell membrane</location>
        <topology evidence="2">Multi-pass membrane protein</topology>
    </subcellularLocation>
</comment>
<dbReference type="Proteomes" id="UP000728032">
    <property type="component" value="Unassembled WGS sequence"/>
</dbReference>
<protein>
    <recommendedName>
        <fullName evidence="15">Innexin</fullName>
    </recommendedName>
</protein>
<dbReference type="GO" id="GO:0034220">
    <property type="term" value="P:monoatomic ion transmembrane transport"/>
    <property type="evidence" value="ECO:0007669"/>
    <property type="project" value="UniProtKB-KW"/>
</dbReference>
<keyword evidence="9" id="KW-0406">Ion transport</keyword>
<keyword evidence="4" id="KW-1003">Cell membrane</keyword>
<evidence type="ECO:0000256" key="1">
    <source>
        <dbReference type="ARBA" id="ARBA00004610"/>
    </source>
</evidence>
<evidence type="ECO:0000256" key="3">
    <source>
        <dbReference type="ARBA" id="ARBA00022448"/>
    </source>
</evidence>
<proteinExistence type="predicted"/>
<evidence type="ECO:0000256" key="9">
    <source>
        <dbReference type="ARBA" id="ARBA00023065"/>
    </source>
</evidence>
<evidence type="ECO:0000256" key="5">
    <source>
        <dbReference type="ARBA" id="ARBA00022692"/>
    </source>
</evidence>
<evidence type="ECO:0000256" key="2">
    <source>
        <dbReference type="ARBA" id="ARBA00004651"/>
    </source>
</evidence>
<evidence type="ECO:0000256" key="4">
    <source>
        <dbReference type="ARBA" id="ARBA00022475"/>
    </source>
</evidence>
<evidence type="ECO:0000256" key="10">
    <source>
        <dbReference type="ARBA" id="ARBA00023136"/>
    </source>
</evidence>
<keyword evidence="7" id="KW-0965">Cell junction</keyword>
<gene>
    <name evidence="13" type="ORF">ONB1V03_LOCUS10007</name>
</gene>